<evidence type="ECO:0000313" key="2">
    <source>
        <dbReference type="Proteomes" id="UP000614601"/>
    </source>
</evidence>
<dbReference type="Proteomes" id="UP000614601">
    <property type="component" value="Unassembled WGS sequence"/>
</dbReference>
<keyword evidence="2" id="KW-1185">Reference proteome</keyword>
<dbReference type="Proteomes" id="UP000783686">
    <property type="component" value="Unassembled WGS sequence"/>
</dbReference>
<dbReference type="EMBL" id="CAJFDH010000003">
    <property type="protein sequence ID" value="CAD5216240.1"/>
    <property type="molecule type" value="Genomic_DNA"/>
</dbReference>
<dbReference type="OrthoDB" id="5860279at2759"/>
<proteinExistence type="predicted"/>
<reference evidence="1" key="1">
    <citation type="submission" date="2020-09" db="EMBL/GenBank/DDBJ databases">
        <authorList>
            <person name="Kikuchi T."/>
        </authorList>
    </citation>
    <scope>NUCLEOTIDE SEQUENCE</scope>
    <source>
        <strain evidence="1">SH1</strain>
    </source>
</reference>
<gene>
    <name evidence="1" type="ORF">BOKJ2_LOCUS6494</name>
</gene>
<protein>
    <submittedName>
        <fullName evidence="1">Uncharacterized protein</fullName>
    </submittedName>
</protein>
<dbReference type="EMBL" id="CAJFCW020000003">
    <property type="protein sequence ID" value="CAG9105552.1"/>
    <property type="molecule type" value="Genomic_DNA"/>
</dbReference>
<accession>A0A811KKG2</accession>
<sequence>MDNASVYGTEDCSGQDSYTYYTDVQEPQRDDTVKPKKVPDFFPKTVMSINNGRLVKVERVSGSICGIEDSYMLDAEDMATAVKVIQAMNLTRSEVNRISEYADSFDVASILDAIYPHVFQLDEKTQSRALQLLQDYGPPESLVRAVQSLTMEQKGHIQELRHKKRLGEVKVITRGIIFSLPDEDQLQARKFVAALRFMFDYDKAMTY</sequence>
<organism evidence="1 2">
    <name type="scientific">Bursaphelenchus okinawaensis</name>
    <dbReference type="NCBI Taxonomy" id="465554"/>
    <lineage>
        <taxon>Eukaryota</taxon>
        <taxon>Metazoa</taxon>
        <taxon>Ecdysozoa</taxon>
        <taxon>Nematoda</taxon>
        <taxon>Chromadorea</taxon>
        <taxon>Rhabditida</taxon>
        <taxon>Tylenchina</taxon>
        <taxon>Tylenchomorpha</taxon>
        <taxon>Aphelenchoidea</taxon>
        <taxon>Aphelenchoididae</taxon>
        <taxon>Bursaphelenchus</taxon>
    </lineage>
</organism>
<evidence type="ECO:0000313" key="1">
    <source>
        <dbReference type="EMBL" id="CAD5216240.1"/>
    </source>
</evidence>
<comment type="caution">
    <text evidence="1">The sequence shown here is derived from an EMBL/GenBank/DDBJ whole genome shotgun (WGS) entry which is preliminary data.</text>
</comment>
<name>A0A811KKG2_9BILA</name>
<dbReference type="AlphaFoldDB" id="A0A811KKG2"/>